<reference evidence="3" key="1">
    <citation type="submission" date="2020-07" db="EMBL/GenBank/DDBJ databases">
        <title>Huge and variable diversity of episymbiotic CPR bacteria and DPANN archaea in groundwater ecosystems.</title>
        <authorList>
            <person name="He C.Y."/>
            <person name="Keren R."/>
            <person name="Whittaker M."/>
            <person name="Farag I.F."/>
            <person name="Doudna J."/>
            <person name="Cate J.H.D."/>
            <person name="Banfield J.F."/>
        </authorList>
    </citation>
    <scope>NUCLEOTIDE SEQUENCE</scope>
    <source>
        <strain evidence="3">NC_groundwater_418_Ag_B-0.1um_45_10</strain>
    </source>
</reference>
<protein>
    <recommendedName>
        <fullName evidence="2">DUF4015 domain-containing protein</fullName>
    </recommendedName>
</protein>
<evidence type="ECO:0000313" key="3">
    <source>
        <dbReference type="EMBL" id="MBI2466043.1"/>
    </source>
</evidence>
<dbReference type="SUPFAM" id="SSF51445">
    <property type="entry name" value="(Trans)glycosidases"/>
    <property type="match status" value="1"/>
</dbReference>
<accession>A0A931YDP6</accession>
<dbReference type="Proteomes" id="UP000709672">
    <property type="component" value="Unassembled WGS sequence"/>
</dbReference>
<evidence type="ECO:0000256" key="1">
    <source>
        <dbReference type="SAM" id="Phobius"/>
    </source>
</evidence>
<keyword evidence="1" id="KW-0812">Transmembrane</keyword>
<evidence type="ECO:0000313" key="4">
    <source>
        <dbReference type="Proteomes" id="UP000709672"/>
    </source>
</evidence>
<feature type="transmembrane region" description="Helical" evidence="1">
    <location>
        <begin position="7"/>
        <end position="25"/>
    </location>
</feature>
<proteinExistence type="predicted"/>
<organism evidence="3 4">
    <name type="scientific">Candidatus Sungiibacteriota bacterium</name>
    <dbReference type="NCBI Taxonomy" id="2750080"/>
    <lineage>
        <taxon>Bacteria</taxon>
        <taxon>Candidatus Sungiibacteriota</taxon>
    </lineage>
</organism>
<dbReference type="InterPro" id="IPR025275">
    <property type="entry name" value="DUF4015"/>
</dbReference>
<name>A0A931YDP6_9BACT</name>
<dbReference type="Gene3D" id="3.20.20.80">
    <property type="entry name" value="Glycosidases"/>
    <property type="match status" value="1"/>
</dbReference>
<dbReference type="EMBL" id="JACPHQ010000030">
    <property type="protein sequence ID" value="MBI2466043.1"/>
    <property type="molecule type" value="Genomic_DNA"/>
</dbReference>
<keyword evidence="1" id="KW-1133">Transmembrane helix</keyword>
<comment type="caution">
    <text evidence="3">The sequence shown here is derived from an EMBL/GenBank/DDBJ whole genome shotgun (WGS) entry which is preliminary data.</text>
</comment>
<evidence type="ECO:0000259" key="2">
    <source>
        <dbReference type="Pfam" id="PF13200"/>
    </source>
</evidence>
<dbReference type="Pfam" id="PF13200">
    <property type="entry name" value="DUF4015"/>
    <property type="match status" value="1"/>
</dbReference>
<feature type="domain" description="DUF4015" evidence="2">
    <location>
        <begin position="63"/>
        <end position="379"/>
    </location>
</feature>
<sequence length="389" mass="44209">MFTVKKIFGPAGMFLVALLVVYFFLSYGSTFSFVSGTAQNVIDKTIFSARAQQLAEPPHPIKGIYISAWTANNPQKIKDLIQLVKETELNGVVVDVKDATGFFTYKVDLPLAEKTGANNHIKIRDIDKFIDQFHKENIYVIGRVQVFQDPVLAQARPDIAIKDSKTGQLWKDNKGLEWIDPASRIAWQYAADIAKDMAGHGFDEVNFDYVRFPADGVIERLDFPFWDAIRPKYELISTFFAYLNQDLKDAPIATSADIFGLAAWRAMDFTFDLNIGQRLIDALPYFDYVSPMVYPSHYPNNFDGIKKPATKPYEIVYGSLRTWQDLKATTSYKAVLRPWLQDFDLGGVKYDVAKVRAQIKAAYDTGIDSWLLWNSSNRYTKEALLPEQP</sequence>
<gene>
    <name evidence="3" type="ORF">HYV66_02315</name>
</gene>
<keyword evidence="1" id="KW-0472">Membrane</keyword>
<dbReference type="InterPro" id="IPR017853">
    <property type="entry name" value="GH"/>
</dbReference>
<dbReference type="AlphaFoldDB" id="A0A931YDP6"/>